<keyword evidence="2" id="KW-1133">Transmembrane helix</keyword>
<protein>
    <recommendedName>
        <fullName evidence="5">FeoB-associated Cys-rich membrane protein</fullName>
    </recommendedName>
</protein>
<proteinExistence type="predicted"/>
<dbReference type="HOGENOM" id="CLU_2667901_0_0_0"/>
<dbReference type="AlphaFoldDB" id="D2R4J6"/>
<feature type="region of interest" description="Disordered" evidence="1">
    <location>
        <begin position="43"/>
        <end position="75"/>
    </location>
</feature>
<sequence length="75" mass="7638">MPTIDTQMAIVIGLVAGAALYLGLQVFLTLRGNAKKGCSSGCGSCPSNQSGSNPGGSTGSPLVQISMPDQLREKR</sequence>
<evidence type="ECO:0000313" key="4">
    <source>
        <dbReference type="Proteomes" id="UP000001887"/>
    </source>
</evidence>
<dbReference type="STRING" id="530564.Psta_2392"/>
<evidence type="ECO:0000313" key="3">
    <source>
        <dbReference type="EMBL" id="ADB17062.1"/>
    </source>
</evidence>
<evidence type="ECO:0000256" key="1">
    <source>
        <dbReference type="SAM" id="MobiDB-lite"/>
    </source>
</evidence>
<keyword evidence="2" id="KW-0812">Transmembrane</keyword>
<dbReference type="Pfam" id="PF12669">
    <property type="entry name" value="FeoB_associated"/>
    <property type="match status" value="1"/>
</dbReference>
<gene>
    <name evidence="3" type="ordered locus">Psta_2392</name>
</gene>
<organism evidence="3 4">
    <name type="scientific">Pirellula staleyi (strain ATCC 27377 / DSM 6068 / ICPB 4128)</name>
    <name type="common">Pirella staleyi</name>
    <dbReference type="NCBI Taxonomy" id="530564"/>
    <lineage>
        <taxon>Bacteria</taxon>
        <taxon>Pseudomonadati</taxon>
        <taxon>Planctomycetota</taxon>
        <taxon>Planctomycetia</taxon>
        <taxon>Pirellulales</taxon>
        <taxon>Pirellulaceae</taxon>
        <taxon>Pirellula</taxon>
    </lineage>
</organism>
<keyword evidence="4" id="KW-1185">Reference proteome</keyword>
<dbReference type="Proteomes" id="UP000001887">
    <property type="component" value="Chromosome"/>
</dbReference>
<dbReference type="KEGG" id="psl:Psta_2392"/>
<accession>D2R4J6</accession>
<dbReference type="EMBL" id="CP001848">
    <property type="protein sequence ID" value="ADB17062.1"/>
    <property type="molecule type" value="Genomic_DNA"/>
</dbReference>
<evidence type="ECO:0008006" key="5">
    <source>
        <dbReference type="Google" id="ProtNLM"/>
    </source>
</evidence>
<feature type="compositionally biased region" description="Low complexity" evidence="1">
    <location>
        <begin position="43"/>
        <end position="52"/>
    </location>
</feature>
<reference evidence="3 4" key="1">
    <citation type="journal article" date="2009" name="Stand. Genomic Sci.">
        <title>Complete genome sequence of Pirellula staleyi type strain (ATCC 27377).</title>
        <authorList>
            <person name="Clum A."/>
            <person name="Tindall B.J."/>
            <person name="Sikorski J."/>
            <person name="Ivanova N."/>
            <person name="Mavrommatis K."/>
            <person name="Lucas S."/>
            <person name="Glavina del Rio T."/>
            <person name="Nolan M."/>
            <person name="Chen F."/>
            <person name="Tice H."/>
            <person name="Pitluck S."/>
            <person name="Cheng J.F."/>
            <person name="Chertkov O."/>
            <person name="Brettin T."/>
            <person name="Han C."/>
            <person name="Detter J.C."/>
            <person name="Kuske C."/>
            <person name="Bruce D."/>
            <person name="Goodwin L."/>
            <person name="Ovchinikova G."/>
            <person name="Pati A."/>
            <person name="Mikhailova N."/>
            <person name="Chen A."/>
            <person name="Palaniappan K."/>
            <person name="Land M."/>
            <person name="Hauser L."/>
            <person name="Chang Y.J."/>
            <person name="Jeffries C.D."/>
            <person name="Chain P."/>
            <person name="Rohde M."/>
            <person name="Goker M."/>
            <person name="Bristow J."/>
            <person name="Eisen J.A."/>
            <person name="Markowitz V."/>
            <person name="Hugenholtz P."/>
            <person name="Kyrpides N.C."/>
            <person name="Klenk H.P."/>
            <person name="Lapidus A."/>
        </authorList>
    </citation>
    <scope>NUCLEOTIDE SEQUENCE [LARGE SCALE GENOMIC DNA]</scope>
    <source>
        <strain evidence="4">ATCC 27377 / DSM 6068 / ICPB 4128</strain>
    </source>
</reference>
<name>D2R4J6_PIRSD</name>
<keyword evidence="2" id="KW-0472">Membrane</keyword>
<feature type="transmembrane region" description="Helical" evidence="2">
    <location>
        <begin position="6"/>
        <end position="30"/>
    </location>
</feature>
<evidence type="ECO:0000256" key="2">
    <source>
        <dbReference type="SAM" id="Phobius"/>
    </source>
</evidence>